<dbReference type="eggNOG" id="COG0596">
    <property type="taxonomic scope" value="Bacteria"/>
</dbReference>
<evidence type="ECO:0000259" key="2">
    <source>
        <dbReference type="Pfam" id="PF00561"/>
    </source>
</evidence>
<dbReference type="Proteomes" id="UP000000683">
    <property type="component" value="Chromosome"/>
</dbReference>
<proteinExistence type="predicted"/>
<name>F5Z4B3_ALTNA</name>
<accession>F5Z4B3</accession>
<evidence type="ECO:0000313" key="4">
    <source>
        <dbReference type="Proteomes" id="UP000000683"/>
    </source>
</evidence>
<dbReference type="GO" id="GO:0016787">
    <property type="term" value="F:hydrolase activity"/>
    <property type="evidence" value="ECO:0007669"/>
    <property type="project" value="UniProtKB-KW"/>
</dbReference>
<keyword evidence="4" id="KW-1185">Reference proteome</keyword>
<dbReference type="InterPro" id="IPR000639">
    <property type="entry name" value="Epox_hydrolase-like"/>
</dbReference>
<dbReference type="PRINTS" id="PR00111">
    <property type="entry name" value="ABHYDROLASE"/>
</dbReference>
<dbReference type="PRINTS" id="PR00412">
    <property type="entry name" value="EPOXHYDRLASE"/>
</dbReference>
<reference evidence="3 4" key="1">
    <citation type="journal article" date="2011" name="J. Bacteriol.">
        <title>Complete genome sequence of the polycyclic aromatic hydrocarbon-degrading bacterium Alteromonas sp. strain SN2.</title>
        <authorList>
            <person name="Jin H.M."/>
            <person name="Jeong H."/>
            <person name="Moon E.J."/>
            <person name="Math R.K."/>
            <person name="Lee K."/>
            <person name="Kim H.J."/>
            <person name="Jeon C.O."/>
            <person name="Oh T.K."/>
            <person name="Kim J.F."/>
        </authorList>
    </citation>
    <scope>NUCLEOTIDE SEQUENCE [LARGE SCALE GENOMIC DNA]</scope>
    <source>
        <strain evidence="4">JCM 17741 / KACC 18427 / KCTC 11700BP / SN2</strain>
    </source>
</reference>
<evidence type="ECO:0000256" key="1">
    <source>
        <dbReference type="ARBA" id="ARBA00022801"/>
    </source>
</evidence>
<gene>
    <name evidence="3" type="ordered locus">ambt_06590</name>
</gene>
<dbReference type="Pfam" id="PF00561">
    <property type="entry name" value="Abhydrolase_1"/>
    <property type="match status" value="1"/>
</dbReference>
<protein>
    <submittedName>
        <fullName evidence="3">Alpha/beta hydrolase fold protein</fullName>
    </submittedName>
</protein>
<dbReference type="EMBL" id="CP002339">
    <property type="protein sequence ID" value="AEF02853.1"/>
    <property type="molecule type" value="Genomic_DNA"/>
</dbReference>
<dbReference type="SUPFAM" id="SSF53474">
    <property type="entry name" value="alpha/beta-Hydrolases"/>
    <property type="match status" value="1"/>
</dbReference>
<dbReference type="KEGG" id="alt:ambt_06590"/>
<dbReference type="HOGENOM" id="CLU_020336_7_3_6"/>
<sequence>MPLNAVTSHTISIQDHRIYYLERKGQTSNSPLLILFHGFPENAHTWEALINALPPDYHIIAPDLPGYHQSDPLTDRSDYQVPSLVARMKEFVETVSEGRKAILVGHDWGGAIAWPLAAFQPNLFTKLVILNAAHPSTFTQALKTSRAQRKKSEYIKSLVADDAEAVLKQTDFALLKGMLGSALFDGDMPKNAMSKSAMPKNKDHKASPDSYGQRLLRSWRNTPTLSAMLNYYREMPQMAPDEHAPETELSRLRVPVLRVTLPTLVLWGRLDDAFDEGILNGLTVYVPDLRIVYHDTATHWVHREQANWAAKEITDFAT</sequence>
<keyword evidence="1 3" id="KW-0378">Hydrolase</keyword>
<dbReference type="AlphaFoldDB" id="F5Z4B3"/>
<evidence type="ECO:0000313" key="3">
    <source>
        <dbReference type="EMBL" id="AEF02853.1"/>
    </source>
</evidence>
<dbReference type="OrthoDB" id="5296151at2"/>
<dbReference type="Gene3D" id="3.40.50.1820">
    <property type="entry name" value="alpha/beta hydrolase"/>
    <property type="match status" value="1"/>
</dbReference>
<feature type="domain" description="AB hydrolase-1" evidence="2">
    <location>
        <begin position="31"/>
        <end position="300"/>
    </location>
</feature>
<dbReference type="InterPro" id="IPR029058">
    <property type="entry name" value="AB_hydrolase_fold"/>
</dbReference>
<dbReference type="InterPro" id="IPR000073">
    <property type="entry name" value="AB_hydrolase_1"/>
</dbReference>
<dbReference type="RefSeq" id="WP_013783793.1">
    <property type="nucleotide sequence ID" value="NC_015554.1"/>
</dbReference>
<organism evidence="3 4">
    <name type="scientific">Alteromonas naphthalenivorans</name>
    <dbReference type="NCBI Taxonomy" id="715451"/>
    <lineage>
        <taxon>Bacteria</taxon>
        <taxon>Pseudomonadati</taxon>
        <taxon>Pseudomonadota</taxon>
        <taxon>Gammaproteobacteria</taxon>
        <taxon>Alteromonadales</taxon>
        <taxon>Alteromonadaceae</taxon>
        <taxon>Alteromonas/Salinimonas group</taxon>
        <taxon>Alteromonas</taxon>
    </lineage>
</organism>
<dbReference type="PANTHER" id="PTHR43329">
    <property type="entry name" value="EPOXIDE HYDROLASE"/>
    <property type="match status" value="1"/>
</dbReference>